<reference evidence="2" key="1">
    <citation type="submission" date="2007-04" db="EMBL/GenBank/DDBJ databases">
        <title>Annotation of Pediculus humanus corporis strain USDA.</title>
        <authorList>
            <person name="Kirkness E."/>
            <person name="Hannick L."/>
            <person name="Hass B."/>
            <person name="Bruggner R."/>
            <person name="Lawson D."/>
            <person name="Bidwell S."/>
            <person name="Joardar V."/>
            <person name="Caler E."/>
            <person name="Walenz B."/>
            <person name="Inman J."/>
            <person name="Schobel S."/>
            <person name="Galinsky K."/>
            <person name="Amedeo P."/>
            <person name="Strausberg R."/>
        </authorList>
    </citation>
    <scope>NUCLEOTIDE SEQUENCE</scope>
    <source>
        <strain evidence="2">USDA</strain>
    </source>
</reference>
<accession>E0VID2</accession>
<reference evidence="2" key="2">
    <citation type="submission" date="2007-04" db="EMBL/GenBank/DDBJ databases">
        <title>The genome of the human body louse.</title>
        <authorList>
            <consortium name="The Human Body Louse Genome Consortium"/>
            <person name="Kirkness E."/>
            <person name="Walenz B."/>
            <person name="Hass B."/>
            <person name="Bruggner R."/>
            <person name="Strausberg R."/>
        </authorList>
    </citation>
    <scope>NUCLEOTIDE SEQUENCE</scope>
    <source>
        <strain evidence="2">USDA</strain>
    </source>
</reference>
<dbReference type="PANTHER" id="PTHR21096">
    <property type="entry name" value="PROTEIN FAM136A"/>
    <property type="match status" value="1"/>
</dbReference>
<evidence type="ECO:0000313" key="3">
    <source>
        <dbReference type="EnsemblMetazoa" id="PHUM225980-PA"/>
    </source>
</evidence>
<keyword evidence="4" id="KW-1185">Reference proteome</keyword>
<name>E0VID2_PEDHC</name>
<proteinExistence type="inferred from homology"/>
<dbReference type="VEuPathDB" id="VectorBase:PHUM225980"/>
<dbReference type="eggNOG" id="KOG3377">
    <property type="taxonomic scope" value="Eukaryota"/>
</dbReference>
<dbReference type="CTD" id="8237907"/>
<dbReference type="OMA" id="CNDRIRD"/>
<dbReference type="HOGENOM" id="CLU_202082_0_0_1"/>
<sequence length="72" mass="8350">MVEEQKRCVMSCNDRIRDKIGANANESEIARYTKEFESCAEKCVDSHLDLVPATLKKIKEILNKKEFQVPNY</sequence>
<organism>
    <name type="scientific">Pediculus humanus subsp. corporis</name>
    <name type="common">Body louse</name>
    <dbReference type="NCBI Taxonomy" id="121224"/>
    <lineage>
        <taxon>Eukaryota</taxon>
        <taxon>Metazoa</taxon>
        <taxon>Ecdysozoa</taxon>
        <taxon>Arthropoda</taxon>
        <taxon>Hexapoda</taxon>
        <taxon>Insecta</taxon>
        <taxon>Pterygota</taxon>
        <taxon>Neoptera</taxon>
        <taxon>Paraneoptera</taxon>
        <taxon>Psocodea</taxon>
        <taxon>Troctomorpha</taxon>
        <taxon>Phthiraptera</taxon>
        <taxon>Anoplura</taxon>
        <taxon>Pediculidae</taxon>
        <taxon>Pediculus</taxon>
    </lineage>
</organism>
<comment type="similarity">
    <text evidence="1">Belongs to the FAM136 family.</text>
</comment>
<evidence type="ECO:0000256" key="1">
    <source>
        <dbReference type="ARBA" id="ARBA00009952"/>
    </source>
</evidence>
<dbReference type="EnsemblMetazoa" id="PHUM225980-RA">
    <property type="protein sequence ID" value="PHUM225980-PA"/>
    <property type="gene ID" value="PHUM225980"/>
</dbReference>
<dbReference type="PANTHER" id="PTHR21096:SF0">
    <property type="entry name" value="PROTEIN FAM136A"/>
    <property type="match status" value="1"/>
</dbReference>
<dbReference type="EMBL" id="AAZO01002629">
    <property type="status" value="NOT_ANNOTATED_CDS"/>
    <property type="molecule type" value="Genomic_DNA"/>
</dbReference>
<dbReference type="GO" id="GO:0005737">
    <property type="term" value="C:cytoplasm"/>
    <property type="evidence" value="ECO:0007669"/>
    <property type="project" value="TreeGrafter"/>
</dbReference>
<gene>
    <name evidence="3" type="primary">8237907</name>
    <name evidence="2" type="ORF">Phum_PHUM225980</name>
</gene>
<dbReference type="OrthoDB" id="9975421at2759"/>
<dbReference type="Pfam" id="PF05811">
    <property type="entry name" value="DUF842"/>
    <property type="match status" value="1"/>
</dbReference>
<dbReference type="InterPro" id="IPR008560">
    <property type="entry name" value="DUF842_euk"/>
</dbReference>
<dbReference type="InParanoid" id="E0VID2"/>
<dbReference type="KEGG" id="phu:Phum_PHUM225980"/>
<protein>
    <submittedName>
        <fullName evidence="2 3">Uncharacterized protein</fullName>
    </submittedName>
</protein>
<evidence type="ECO:0000313" key="4">
    <source>
        <dbReference type="Proteomes" id="UP000009046"/>
    </source>
</evidence>
<evidence type="ECO:0000313" key="2">
    <source>
        <dbReference type="EMBL" id="EEB13138.1"/>
    </source>
</evidence>
<reference evidence="3" key="3">
    <citation type="submission" date="2020-05" db="UniProtKB">
        <authorList>
            <consortium name="EnsemblMetazoa"/>
        </authorList>
    </citation>
    <scope>IDENTIFICATION</scope>
    <source>
        <strain evidence="3">USDA</strain>
    </source>
</reference>
<dbReference type="Proteomes" id="UP000009046">
    <property type="component" value="Unassembled WGS sequence"/>
</dbReference>
<dbReference type="AlphaFoldDB" id="E0VID2"/>
<dbReference type="EMBL" id="DS235196">
    <property type="protein sequence ID" value="EEB13138.1"/>
    <property type="molecule type" value="Genomic_DNA"/>
</dbReference>
<dbReference type="RefSeq" id="XP_002425876.1">
    <property type="nucleotide sequence ID" value="XM_002425831.1"/>
</dbReference>
<dbReference type="GeneID" id="8237907"/>
<dbReference type="EMBL" id="AAZO01002630">
    <property type="status" value="NOT_ANNOTATED_CDS"/>
    <property type="molecule type" value="Genomic_DNA"/>
</dbReference>